<protein>
    <submittedName>
        <fullName evidence="6">Amino acid adenylation domain-containing protein</fullName>
    </submittedName>
</protein>
<dbReference type="InterPro" id="IPR010071">
    <property type="entry name" value="AA_adenyl_dom"/>
</dbReference>
<dbReference type="InterPro" id="IPR009081">
    <property type="entry name" value="PP-bd_ACP"/>
</dbReference>
<dbReference type="FunFam" id="3.40.50.12780:FF:000012">
    <property type="entry name" value="Non-ribosomal peptide synthetase"/>
    <property type="match status" value="1"/>
</dbReference>
<dbReference type="Pfam" id="PF00550">
    <property type="entry name" value="PP-binding"/>
    <property type="match status" value="1"/>
</dbReference>
<organism evidence="6 7">
    <name type="scientific">Corallococcus llansteffanensis</name>
    <dbReference type="NCBI Taxonomy" id="2316731"/>
    <lineage>
        <taxon>Bacteria</taxon>
        <taxon>Pseudomonadati</taxon>
        <taxon>Myxococcota</taxon>
        <taxon>Myxococcia</taxon>
        <taxon>Myxococcales</taxon>
        <taxon>Cystobacterineae</taxon>
        <taxon>Myxococcaceae</taxon>
        <taxon>Corallococcus</taxon>
    </lineage>
</organism>
<dbReference type="InterPro" id="IPR036736">
    <property type="entry name" value="ACP-like_sf"/>
</dbReference>
<dbReference type="SMART" id="SM00823">
    <property type="entry name" value="PKS_PP"/>
    <property type="match status" value="1"/>
</dbReference>
<dbReference type="InterPro" id="IPR001242">
    <property type="entry name" value="Condensation_dom"/>
</dbReference>
<dbReference type="EMBL" id="RAWB01000138">
    <property type="protein sequence ID" value="RKH59256.1"/>
    <property type="molecule type" value="Genomic_DNA"/>
</dbReference>
<evidence type="ECO:0000256" key="3">
    <source>
        <dbReference type="ARBA" id="ARBA00022450"/>
    </source>
</evidence>
<dbReference type="Gene3D" id="3.30.300.30">
    <property type="match status" value="1"/>
</dbReference>
<dbReference type="GO" id="GO:0044550">
    <property type="term" value="P:secondary metabolite biosynthetic process"/>
    <property type="evidence" value="ECO:0007669"/>
    <property type="project" value="UniProtKB-ARBA"/>
</dbReference>
<feature type="domain" description="Carrier" evidence="5">
    <location>
        <begin position="989"/>
        <end position="1064"/>
    </location>
</feature>
<dbReference type="PROSITE" id="PS00012">
    <property type="entry name" value="PHOSPHOPANTETHEINE"/>
    <property type="match status" value="1"/>
</dbReference>
<dbReference type="FunFam" id="1.10.1200.10:FF:000005">
    <property type="entry name" value="Nonribosomal peptide synthetase 1"/>
    <property type="match status" value="1"/>
</dbReference>
<evidence type="ECO:0000313" key="7">
    <source>
        <dbReference type="Proteomes" id="UP000272888"/>
    </source>
</evidence>
<dbReference type="Gene3D" id="3.30.559.30">
    <property type="entry name" value="Nonribosomal peptide synthetase, condensation domain"/>
    <property type="match status" value="2"/>
</dbReference>
<dbReference type="InterPro" id="IPR020845">
    <property type="entry name" value="AMP-binding_CS"/>
</dbReference>
<dbReference type="GO" id="GO:0005829">
    <property type="term" value="C:cytosol"/>
    <property type="evidence" value="ECO:0007669"/>
    <property type="project" value="TreeGrafter"/>
</dbReference>
<dbReference type="Pfam" id="PF00668">
    <property type="entry name" value="Condensation"/>
    <property type="match status" value="2"/>
</dbReference>
<dbReference type="FunFam" id="3.30.300.30:FF:000010">
    <property type="entry name" value="Enterobactin synthetase component F"/>
    <property type="match status" value="1"/>
</dbReference>
<keyword evidence="7" id="KW-1185">Reference proteome</keyword>
<dbReference type="Gene3D" id="3.30.559.10">
    <property type="entry name" value="Chloramphenicol acetyltransferase-like domain"/>
    <property type="match status" value="2"/>
</dbReference>
<evidence type="ECO:0000256" key="1">
    <source>
        <dbReference type="ARBA" id="ARBA00001957"/>
    </source>
</evidence>
<dbReference type="InterPro" id="IPR000873">
    <property type="entry name" value="AMP-dep_synth/lig_dom"/>
</dbReference>
<dbReference type="Proteomes" id="UP000272888">
    <property type="component" value="Unassembled WGS sequence"/>
</dbReference>
<dbReference type="PROSITE" id="PS00455">
    <property type="entry name" value="AMP_BINDING"/>
    <property type="match status" value="2"/>
</dbReference>
<dbReference type="PROSITE" id="PS50075">
    <property type="entry name" value="CARRIER"/>
    <property type="match status" value="1"/>
</dbReference>
<evidence type="ECO:0000313" key="6">
    <source>
        <dbReference type="EMBL" id="RKH59256.1"/>
    </source>
</evidence>
<dbReference type="Gene3D" id="3.40.50.980">
    <property type="match status" value="4"/>
</dbReference>
<dbReference type="FunFam" id="3.40.50.980:FF:000001">
    <property type="entry name" value="Non-ribosomal peptide synthetase"/>
    <property type="match status" value="2"/>
</dbReference>
<dbReference type="PANTHER" id="PTHR45527:SF1">
    <property type="entry name" value="FATTY ACID SYNTHASE"/>
    <property type="match status" value="1"/>
</dbReference>
<dbReference type="InterPro" id="IPR045851">
    <property type="entry name" value="AMP-bd_C_sf"/>
</dbReference>
<evidence type="ECO:0000259" key="5">
    <source>
        <dbReference type="PROSITE" id="PS50075"/>
    </source>
</evidence>
<dbReference type="Gene3D" id="1.10.1200.10">
    <property type="entry name" value="ACP-like"/>
    <property type="match status" value="1"/>
</dbReference>
<dbReference type="SUPFAM" id="SSF56801">
    <property type="entry name" value="Acetyl-CoA synthetase-like"/>
    <property type="match status" value="2"/>
</dbReference>
<comment type="caution">
    <text evidence="6">The sequence shown here is derived from an EMBL/GenBank/DDBJ whole genome shotgun (WGS) entry which is preliminary data.</text>
</comment>
<dbReference type="GO" id="GO:0043041">
    <property type="term" value="P:amino acid activation for nonribosomal peptide biosynthetic process"/>
    <property type="evidence" value="ECO:0007669"/>
    <property type="project" value="TreeGrafter"/>
</dbReference>
<feature type="non-terminal residue" evidence="6">
    <location>
        <position position="1779"/>
    </location>
</feature>
<gene>
    <name evidence="6" type="ORF">D7V93_15305</name>
</gene>
<dbReference type="Gene3D" id="2.30.38.10">
    <property type="entry name" value="Luciferase, Domain 3"/>
    <property type="match status" value="1"/>
</dbReference>
<dbReference type="FunFam" id="3.40.50.980:FF:000002">
    <property type="entry name" value="Enterobactin synthetase component F"/>
    <property type="match status" value="1"/>
</dbReference>
<evidence type="ECO:0000256" key="2">
    <source>
        <dbReference type="ARBA" id="ARBA00006432"/>
    </source>
</evidence>
<dbReference type="CDD" id="cd17646">
    <property type="entry name" value="A_NRPS_AB3403-like"/>
    <property type="match status" value="1"/>
</dbReference>
<dbReference type="PANTHER" id="PTHR45527">
    <property type="entry name" value="NONRIBOSOMAL PEPTIDE SYNTHETASE"/>
    <property type="match status" value="1"/>
</dbReference>
<accession>A0A3A8PS11</accession>
<keyword evidence="3" id="KW-0596">Phosphopantetheine</keyword>
<comment type="similarity">
    <text evidence="2">Belongs to the ATP-dependent AMP-binding enzyme family.</text>
</comment>
<dbReference type="GO" id="GO:0003824">
    <property type="term" value="F:catalytic activity"/>
    <property type="evidence" value="ECO:0007669"/>
    <property type="project" value="InterPro"/>
</dbReference>
<dbReference type="CDD" id="cd19531">
    <property type="entry name" value="LCL_NRPS-like"/>
    <property type="match status" value="2"/>
</dbReference>
<dbReference type="NCBIfam" id="TIGR01733">
    <property type="entry name" value="AA-adenyl-dom"/>
    <property type="match status" value="1"/>
</dbReference>
<dbReference type="Pfam" id="PF00501">
    <property type="entry name" value="AMP-binding"/>
    <property type="match status" value="2"/>
</dbReference>
<sequence length="1779" mass="194224">MAPTPEQKRARLAELLREQRRPTQRVPASFGQERMWFQERLSPGQAGLDLLYSVRLSGRLDVASLAGSLNEVVRRHAALRTSFVEQEGRPWQRIVPELVVPLPVVDAKDDADAWRLLHDASRAPFDLEQGPLLRAALFSVSDTEHLLLLKLHHTVSDGWSMGLLVHELGVLYAALASGTQATLPDLPLQYADFSVWQRESLRDEVLASQLEWWRSRLDPRAVLSLPTDRPRSAQVDTRGATVSAVLPPALVQRLTALAGHEGTTLFTVLLAGFKLLLLRYSGQEDLTVGTPVAGRSRAELELLVGLFVNTLALRTSLEGDPSFSTLVGRVAATSLGAFAHQDVPFEKLVEVLQPPRHLDVPPFFQVMFVLQNTPLTAVRLPGLSLDAQLVDSGFAQFDLTLFAFEQPDGLRLTAEYRTALFDEATMARLLGHLGTLLEDAVSRPDARLSELSLLDSAERQRVLHAWSGPREAFPRGVLLHQLVEAQVARTPDAVAVTFEGMSLTYSQLDARANQLAWHLRELGVGPEVRVGLLLERSLELMVALLATLKAGGAYVPFDPSFPAQRLAWMFEDARPAVILAQERLVARFPVQDVPVFCLDSQWIAVERQPSTTPPPVAPEEALAYVIFTSGSTGRPKGAMNAHPGIVNRLLWMQGAQPLSPDDVVLQKTPFSFDVSVWEFFWPLMTGARLVVARPGGHQDPGYLADLITRERVTTTHFVPSMLQAFLEEPGLERCASLRRVVCSGEALPLELAERCLARLPSIRLHNLYGPTEAAVEVTAYECVRGALGRSVPIGHPVANTDIRLLDASLRPVPQGVPGELFIGGVQVGRGYLGRPELTAERFIPDAFSDTPGARLYRTGDVARWLPDGAIEYLGRADFQVKVRGLRIELGEIESALEQHPAVQQAVVVARAGTTASDTRLVAYLVGRAGLPAVESEALRVFLVEKLPEYMVPSVFVPLAALPLTSSGKVDRKALPTPDVATAVPPAYVAPRTPTEERLASIWAELLRVERVGVHDDFFALGGHSLLATQLLSRLRAAFQFELPLRAIFKTPTLAALASAIDEAQGRSAGPQAPPLRPVSRDGGPVLSFAQQRLWFLEQLQPGSIAYNLPGIVQLEGALQARALRQALDALVRRHEVLRTTFVSGPQGPVQRIASDAACPFEAVDLGALPPDERASRLQGFVVEQARQPFDLARGPLFRAVLVRVEETRHVLLVLTHHIASDGWSTGILVRELVALYRAFASGQTPALPPLPIQYADFAAWQRAWLQGDVLATQLSWWREQLAGAPPLLRLPTDRPRPAAQTFAGSQVAVRLPRKVSEAVHAVAKREGATPFMVLLAAYQLLLSRYAGQEDVSVGAPVAGRTRSETEGLIGFFVNTLVLRARIDPRASFRTLLAQVRATTLSAFEHQDVPFEKLVEELQPARDTRHTPFFQVTLTLQNAPTAEWRLPGLALRELPAPFTPSKYDFSLILEESAEGFTGSLHYNTDLFDEAFLQGLLRDYATLLEGLPEQLDVPVQGLSLLAGAERRRVLEDWSGAWVLRGFPEQSIPERFALRVALAPDALALVSDAGNLTYAQLEARSNQLAHHLRASGLTGGSRVAVLLPRSPELIVSLLAVLKAGAAYVPIDLNAPPERWSLLLEQSSPAMVLTLEALADELPSLLTPLVLLDAESSRWASRPETAPPVPGLGGDSLAYVLFTSGSTGTPKGVCVPHRAVLRLVVDTDFVRFGPEEVFLQLAPAAFDASTLEIWGALLHGARLVLAPPGELSLARIAGTLAHHRVTT</sequence>
<keyword evidence="4" id="KW-0597">Phosphoprotein</keyword>
<dbReference type="GO" id="GO:0031177">
    <property type="term" value="F:phosphopantetheine binding"/>
    <property type="evidence" value="ECO:0007669"/>
    <property type="project" value="InterPro"/>
</dbReference>
<dbReference type="InterPro" id="IPR025110">
    <property type="entry name" value="AMP-bd_C"/>
</dbReference>
<name>A0A3A8PS11_9BACT</name>
<reference evidence="7" key="1">
    <citation type="submission" date="2018-09" db="EMBL/GenBank/DDBJ databases">
        <authorList>
            <person name="Livingstone P.G."/>
            <person name="Whitworth D.E."/>
        </authorList>
    </citation>
    <scope>NUCLEOTIDE SEQUENCE [LARGE SCALE GENOMIC DNA]</scope>
    <source>
        <strain evidence="7">CA051B</strain>
    </source>
</reference>
<evidence type="ECO:0000256" key="4">
    <source>
        <dbReference type="ARBA" id="ARBA00022553"/>
    </source>
</evidence>
<dbReference type="InterPro" id="IPR006162">
    <property type="entry name" value="Ppantetheine_attach_site"/>
</dbReference>
<dbReference type="Pfam" id="PF13193">
    <property type="entry name" value="AMP-binding_C"/>
    <property type="match status" value="1"/>
</dbReference>
<dbReference type="InterPro" id="IPR020806">
    <property type="entry name" value="PKS_PP-bd"/>
</dbReference>
<comment type="cofactor">
    <cofactor evidence="1">
        <name>pantetheine 4'-phosphate</name>
        <dbReference type="ChEBI" id="CHEBI:47942"/>
    </cofactor>
</comment>
<dbReference type="RefSeq" id="WP_120644121.1">
    <property type="nucleotide sequence ID" value="NZ_RAWB01000138.1"/>
</dbReference>
<dbReference type="InterPro" id="IPR023213">
    <property type="entry name" value="CAT-like_dom_sf"/>
</dbReference>
<dbReference type="SUPFAM" id="SSF47336">
    <property type="entry name" value="ACP-like"/>
    <property type="match status" value="1"/>
</dbReference>
<dbReference type="FunFam" id="3.30.559.10:FF:000012">
    <property type="entry name" value="Non-ribosomal peptide synthetase"/>
    <property type="match status" value="1"/>
</dbReference>
<dbReference type="SUPFAM" id="SSF52777">
    <property type="entry name" value="CoA-dependent acyltransferases"/>
    <property type="match status" value="4"/>
</dbReference>
<proteinExistence type="inferred from homology"/>
<dbReference type="FunFam" id="2.30.38.10:FF:000001">
    <property type="entry name" value="Non-ribosomal peptide synthetase PvdI"/>
    <property type="match status" value="1"/>
</dbReference>